<name>A0A831A396_ERWAM</name>
<proteinExistence type="predicted"/>
<evidence type="ECO:0000313" key="2">
    <source>
        <dbReference type="Proteomes" id="UP000013111"/>
    </source>
</evidence>
<protein>
    <submittedName>
        <fullName evidence="1">Uncharacterized protein</fullName>
    </submittedName>
</protein>
<dbReference type="AlphaFoldDB" id="A0A831A396"/>
<dbReference type="Proteomes" id="UP000013111">
    <property type="component" value="Unassembled WGS sequence"/>
</dbReference>
<comment type="caution">
    <text evidence="1">The sequence shown here is derived from an EMBL/GenBank/DDBJ whole genome shotgun (WGS) entry which is preliminary data.</text>
</comment>
<reference evidence="1 2" key="2">
    <citation type="submission" date="2013-04" db="EMBL/GenBank/DDBJ databases">
        <title>Comparative genomics of 12 strains of Erwinia amylovora identifies a pan-genome with a large conserved core and provides insights into host specificity.</title>
        <authorList>
            <person name="Mann R.A."/>
            <person name="Smits T.H.M."/>
            <person name="Buehlmann A."/>
            <person name="Blom J."/>
            <person name="Goesmann A."/>
            <person name="Frey J.E."/>
            <person name="Plummer K.M."/>
            <person name="Beer S.V."/>
            <person name="Luck J."/>
            <person name="Duffy B."/>
            <person name="Rodoni B."/>
        </authorList>
    </citation>
    <scope>NUCLEOTIDE SEQUENCE [LARGE SCALE GENOMIC DNA]</scope>
    <source>
        <strain evidence="2">CFBP 1232</strain>
    </source>
</reference>
<evidence type="ECO:0000313" key="1">
    <source>
        <dbReference type="EMBL" id="CCO94119.1"/>
    </source>
</evidence>
<gene>
    <name evidence="1" type="ORF">BN437_2194</name>
</gene>
<dbReference type="EMBL" id="CAPB01000022">
    <property type="protein sequence ID" value="CCO94119.1"/>
    <property type="molecule type" value="Genomic_DNA"/>
</dbReference>
<accession>A0A831A396</accession>
<sequence length="33" mass="3526">MPDYIAGKLPALAADRLFAPHGTIFIQPVAPAY</sequence>
<organism evidence="1 2">
    <name type="scientific">Erwinia amylovora NBRC 12687 = CFBP 1232</name>
    <dbReference type="NCBI Taxonomy" id="1219359"/>
    <lineage>
        <taxon>Bacteria</taxon>
        <taxon>Pseudomonadati</taxon>
        <taxon>Pseudomonadota</taxon>
        <taxon>Gammaproteobacteria</taxon>
        <taxon>Enterobacterales</taxon>
        <taxon>Erwiniaceae</taxon>
        <taxon>Erwinia</taxon>
    </lineage>
</organism>
<reference evidence="1 2" key="1">
    <citation type="submission" date="2012-11" db="EMBL/GenBank/DDBJ databases">
        <authorList>
            <person name="Linke B."/>
        </authorList>
    </citation>
    <scope>NUCLEOTIDE SEQUENCE [LARGE SCALE GENOMIC DNA]</scope>
    <source>
        <strain evidence="2">CFBP 1232</strain>
    </source>
</reference>